<dbReference type="PANTHER" id="PTHR42967:SF1">
    <property type="entry name" value="MBL FOLD METALLO-HYDROLASE"/>
    <property type="match status" value="1"/>
</dbReference>
<dbReference type="Pfam" id="PF13483">
    <property type="entry name" value="Lactamase_B_3"/>
    <property type="match status" value="1"/>
</dbReference>
<protein>
    <submittedName>
        <fullName evidence="1">MBL fold metallo-hydrolase</fullName>
    </submittedName>
</protein>
<dbReference type="PANTHER" id="PTHR42967">
    <property type="entry name" value="METAL DEPENDENT HYDROLASE"/>
    <property type="match status" value="1"/>
</dbReference>
<comment type="caution">
    <text evidence="1">The sequence shown here is derived from an EMBL/GenBank/DDBJ whole genome shotgun (WGS) entry which is preliminary data.</text>
</comment>
<gene>
    <name evidence="1" type="ORF">ENW00_04755</name>
</gene>
<proteinExistence type="predicted"/>
<dbReference type="InterPro" id="IPR036866">
    <property type="entry name" value="RibonucZ/Hydroxyglut_hydro"/>
</dbReference>
<dbReference type="SUPFAM" id="SSF56281">
    <property type="entry name" value="Metallo-hydrolase/oxidoreductase"/>
    <property type="match status" value="1"/>
</dbReference>
<accession>A0A7C3RJZ6</accession>
<organism evidence="1">
    <name type="scientific">Dictyoglomus thermophilum</name>
    <dbReference type="NCBI Taxonomy" id="14"/>
    <lineage>
        <taxon>Bacteria</taxon>
        <taxon>Pseudomonadati</taxon>
        <taxon>Dictyoglomota</taxon>
        <taxon>Dictyoglomia</taxon>
        <taxon>Dictyoglomales</taxon>
        <taxon>Dictyoglomaceae</taxon>
        <taxon>Dictyoglomus</taxon>
    </lineage>
</organism>
<dbReference type="EMBL" id="DTIN01000014">
    <property type="protein sequence ID" value="HFX13459.1"/>
    <property type="molecule type" value="Genomic_DNA"/>
</dbReference>
<evidence type="ECO:0000313" key="1">
    <source>
        <dbReference type="EMBL" id="HFX13459.1"/>
    </source>
</evidence>
<reference evidence="1" key="1">
    <citation type="journal article" date="2020" name="mSystems">
        <title>Genome- and Community-Level Interaction Insights into Carbon Utilization and Element Cycling Functions of Hydrothermarchaeota in Hydrothermal Sediment.</title>
        <authorList>
            <person name="Zhou Z."/>
            <person name="Liu Y."/>
            <person name="Xu W."/>
            <person name="Pan J."/>
            <person name="Luo Z.H."/>
            <person name="Li M."/>
        </authorList>
    </citation>
    <scope>NUCLEOTIDE SEQUENCE [LARGE SCALE GENOMIC DNA]</scope>
    <source>
        <strain evidence="1">SpSt-81</strain>
    </source>
</reference>
<dbReference type="Gene3D" id="3.60.15.10">
    <property type="entry name" value="Ribonuclease Z/Hydroxyacylglutathione hydrolase-like"/>
    <property type="match status" value="1"/>
</dbReference>
<keyword evidence="1" id="KW-0378">Hydrolase</keyword>
<name>A0A7C3RJZ6_DICTH</name>
<dbReference type="AlphaFoldDB" id="A0A7C3RJZ6"/>
<sequence>MKIIWYGHSCFVFTNSEGKKILTDPFDTSVGYEIPKEEVDIVTVSHSHFDHNAVHLLKGNPIVVEGEGETTIHNVKIKGFNTYHDEEKGQKRGINTIYLIETDGIKILHLGDLGHPLTDEYKERIGDVDILFIPVGGIYTIDADKAIKTLEIIKPKIAIPMHYKTPHLKFDLARVDEFLNKVKYPIKKFDEKEIEITKDKLPTNTEVWVLPY</sequence>
<dbReference type="GO" id="GO:0016787">
    <property type="term" value="F:hydrolase activity"/>
    <property type="evidence" value="ECO:0007669"/>
    <property type="project" value="UniProtKB-KW"/>
</dbReference>